<protein>
    <recommendedName>
        <fullName evidence="3">Hexosyltransferase</fullName>
    </recommendedName>
</protein>
<accession>A0ABQ8SQU7</accession>
<evidence type="ECO:0000313" key="1">
    <source>
        <dbReference type="EMBL" id="KAJ4436573.1"/>
    </source>
</evidence>
<dbReference type="EMBL" id="JAJSOF020000021">
    <property type="protein sequence ID" value="KAJ4436573.1"/>
    <property type="molecule type" value="Genomic_DNA"/>
</dbReference>
<gene>
    <name evidence="1" type="ORF">ANN_16606</name>
</gene>
<dbReference type="PANTHER" id="PTHR47326:SF1">
    <property type="entry name" value="HTH PSQ-TYPE DOMAIN-CONTAINING PROTEIN"/>
    <property type="match status" value="1"/>
</dbReference>
<proteinExistence type="predicted"/>
<evidence type="ECO:0008006" key="3">
    <source>
        <dbReference type="Google" id="ProtNLM"/>
    </source>
</evidence>
<dbReference type="PANTHER" id="PTHR47326">
    <property type="entry name" value="TRANSPOSABLE ELEMENT TC3 TRANSPOSASE-LIKE PROTEIN"/>
    <property type="match status" value="1"/>
</dbReference>
<dbReference type="Proteomes" id="UP001148838">
    <property type="component" value="Unassembled WGS sequence"/>
</dbReference>
<keyword evidence="2" id="KW-1185">Reference proteome</keyword>
<evidence type="ECO:0000313" key="2">
    <source>
        <dbReference type="Proteomes" id="UP001148838"/>
    </source>
</evidence>
<name>A0ABQ8SQU7_PERAM</name>
<reference evidence="1 2" key="1">
    <citation type="journal article" date="2022" name="Allergy">
        <title>Genome assembly and annotation of Periplaneta americana reveal a comprehensive cockroach allergen profile.</title>
        <authorList>
            <person name="Wang L."/>
            <person name="Xiong Q."/>
            <person name="Saelim N."/>
            <person name="Wang L."/>
            <person name="Nong W."/>
            <person name="Wan A.T."/>
            <person name="Shi M."/>
            <person name="Liu X."/>
            <person name="Cao Q."/>
            <person name="Hui J.H.L."/>
            <person name="Sookrung N."/>
            <person name="Leung T.F."/>
            <person name="Tungtrongchitr A."/>
            <person name="Tsui S.K.W."/>
        </authorList>
    </citation>
    <scope>NUCLEOTIDE SEQUENCE [LARGE SCALE GENOMIC DNA]</scope>
    <source>
        <strain evidence="1">PWHHKU_190912</strain>
    </source>
</reference>
<sequence>MSIATVYYMNPMAVEEINNSLKIQCYKPISKGFGMPNRLRSVKSVCYHNLFRTVFCAGKSYAGYLLIIDCLPKHIKVQSGVNNSDDSRLPDVRELTTPEVPMSCLQTVNEDIIVVRVFGFAGAKYNKSVARLPWLISRLLASANVNDHPTSTGVANGWHEDLHKPFRKPYVTYGFRNRISLLKAPRLHHDVGEQQSHTLYRNCIRYAVSDYDIDFLLIVYETNQIATDVARSELEKHRIETGLYGLCFQQIKPNNYLMRRQFCEQMIVNLNEDDNSIDELRMSDEAHFHFNGFLNKQNVRYWVPDNPHQLH</sequence>
<comment type="caution">
    <text evidence="1">The sequence shown here is derived from an EMBL/GenBank/DDBJ whole genome shotgun (WGS) entry which is preliminary data.</text>
</comment>
<organism evidence="1 2">
    <name type="scientific">Periplaneta americana</name>
    <name type="common">American cockroach</name>
    <name type="synonym">Blatta americana</name>
    <dbReference type="NCBI Taxonomy" id="6978"/>
    <lineage>
        <taxon>Eukaryota</taxon>
        <taxon>Metazoa</taxon>
        <taxon>Ecdysozoa</taxon>
        <taxon>Arthropoda</taxon>
        <taxon>Hexapoda</taxon>
        <taxon>Insecta</taxon>
        <taxon>Pterygota</taxon>
        <taxon>Neoptera</taxon>
        <taxon>Polyneoptera</taxon>
        <taxon>Dictyoptera</taxon>
        <taxon>Blattodea</taxon>
        <taxon>Blattoidea</taxon>
        <taxon>Blattidae</taxon>
        <taxon>Blattinae</taxon>
        <taxon>Periplaneta</taxon>
    </lineage>
</organism>